<name>A0ABW3JHS0_9FLAO</name>
<proteinExistence type="predicted"/>
<evidence type="ECO:0000256" key="1">
    <source>
        <dbReference type="SAM" id="SignalP"/>
    </source>
</evidence>
<dbReference type="EMBL" id="JBHTJI010000001">
    <property type="protein sequence ID" value="MFD0989791.1"/>
    <property type="molecule type" value="Genomic_DNA"/>
</dbReference>
<feature type="signal peptide" evidence="1">
    <location>
        <begin position="1"/>
        <end position="21"/>
    </location>
</feature>
<feature type="chain" id="PRO_5047422721" description="DUF4476 domain-containing protein" evidence="1">
    <location>
        <begin position="22"/>
        <end position="205"/>
    </location>
</feature>
<protein>
    <recommendedName>
        <fullName evidence="4">DUF4476 domain-containing protein</fullName>
    </recommendedName>
</protein>
<evidence type="ECO:0008006" key="4">
    <source>
        <dbReference type="Google" id="ProtNLM"/>
    </source>
</evidence>
<accession>A0ABW3JHS0</accession>
<dbReference type="RefSeq" id="WP_379925379.1">
    <property type="nucleotide sequence ID" value="NZ_JBHTJI010000001.1"/>
</dbReference>
<organism evidence="2 3">
    <name type="scientific">Mariniflexile jejuense</name>
    <dbReference type="NCBI Taxonomy" id="1173582"/>
    <lineage>
        <taxon>Bacteria</taxon>
        <taxon>Pseudomonadati</taxon>
        <taxon>Bacteroidota</taxon>
        <taxon>Flavobacteriia</taxon>
        <taxon>Flavobacteriales</taxon>
        <taxon>Flavobacteriaceae</taxon>
        <taxon>Mariniflexile</taxon>
    </lineage>
</organism>
<sequence length="205" mass="23824">MKRKTQIVFIILLGLFLNVTAQSNNNTELEVLVERAKKAGLDNDRIIKFLDLIKQKEAALLEIKNSSKDESIYGILESPMQKTNTEVKMEFAKNLANLISKEEYLSILEEEIKQAATKEATKEMNNVLKAHELTDDQKKKVYALIAHYYLNQSVTKAYYLYDKKLKEQKLSALRFYFEKNYKKLMESFGIELGISKKVDTNTFQY</sequence>
<evidence type="ECO:0000313" key="3">
    <source>
        <dbReference type="Proteomes" id="UP001597061"/>
    </source>
</evidence>
<reference evidence="3" key="1">
    <citation type="journal article" date="2019" name="Int. J. Syst. Evol. Microbiol.">
        <title>The Global Catalogue of Microorganisms (GCM) 10K type strain sequencing project: providing services to taxonomists for standard genome sequencing and annotation.</title>
        <authorList>
            <consortium name="The Broad Institute Genomics Platform"/>
            <consortium name="The Broad Institute Genome Sequencing Center for Infectious Disease"/>
            <person name="Wu L."/>
            <person name="Ma J."/>
        </authorList>
    </citation>
    <scope>NUCLEOTIDE SEQUENCE [LARGE SCALE GENOMIC DNA]</scope>
    <source>
        <strain evidence="3">CCUG 62414</strain>
    </source>
</reference>
<keyword evidence="1" id="KW-0732">Signal</keyword>
<dbReference type="Proteomes" id="UP001597061">
    <property type="component" value="Unassembled WGS sequence"/>
</dbReference>
<comment type="caution">
    <text evidence="2">The sequence shown here is derived from an EMBL/GenBank/DDBJ whole genome shotgun (WGS) entry which is preliminary data.</text>
</comment>
<evidence type="ECO:0000313" key="2">
    <source>
        <dbReference type="EMBL" id="MFD0989791.1"/>
    </source>
</evidence>
<gene>
    <name evidence="2" type="ORF">ACFQ1R_06770</name>
</gene>
<keyword evidence="3" id="KW-1185">Reference proteome</keyword>